<evidence type="ECO:0000313" key="2">
    <source>
        <dbReference type="EMBL" id="KAF7551100.1"/>
    </source>
</evidence>
<dbReference type="PANTHER" id="PTHR43712">
    <property type="entry name" value="PUTATIVE (AFU_ORTHOLOGUE AFUA_4G14580)-RELATED"/>
    <property type="match status" value="1"/>
</dbReference>
<dbReference type="InterPro" id="IPR001077">
    <property type="entry name" value="COMT_C"/>
</dbReference>
<proteinExistence type="predicted"/>
<name>A0A9P5H9A2_9HYPO</name>
<dbReference type="Pfam" id="PF00891">
    <property type="entry name" value="Methyltransf_2"/>
    <property type="match status" value="1"/>
</dbReference>
<accession>A0A9P5H9A2</accession>
<sequence length="340" mass="38024">MSVNKGQLLTLSGRLTAAINTLPTLNHREGGVANRRAIIALAQEILHKATLPEEEWLGDVALLCTMTASRLFLKWGAFDGIPTKGAVAYDSLAEKLKVDASLFRRVGAMLVASKVLRQLGDDHLAHTPRSLIYANSAPHSFLARMFFDETLKSCVFMPDYFDKYHEEPNGPVGCPYTFAEGNSDKSVWEIMDDDPERMRVFMEAMNTVESQMPATGMYDFGWVKGEVAKKTKRMLFVDVGALIYHLRRCLHDYGDEIGINILRHISGAMAPDSRLLIVEQVVDVLPSPMDTHFDFVMMTIGGKERNAKQFEKMAKEAGLRILEIHKKSDTPISVIECAKE</sequence>
<dbReference type="OrthoDB" id="1535081at2759"/>
<keyword evidence="3" id="KW-1185">Reference proteome</keyword>
<reference evidence="2" key="1">
    <citation type="submission" date="2020-03" db="EMBL/GenBank/DDBJ databases">
        <title>Draft Genome Sequence of Cylindrodendrum hubeiense.</title>
        <authorList>
            <person name="Buettner E."/>
            <person name="Kellner H."/>
        </authorList>
    </citation>
    <scope>NUCLEOTIDE SEQUENCE</scope>
    <source>
        <strain evidence="2">IHI 201604</strain>
    </source>
</reference>
<dbReference type="Gene3D" id="1.10.10.10">
    <property type="entry name" value="Winged helix-like DNA-binding domain superfamily/Winged helix DNA-binding domain"/>
    <property type="match status" value="1"/>
</dbReference>
<protein>
    <recommendedName>
        <fullName evidence="1">O-methyltransferase C-terminal domain-containing protein</fullName>
    </recommendedName>
</protein>
<feature type="domain" description="O-methyltransferase C-terminal" evidence="1">
    <location>
        <begin position="243"/>
        <end position="319"/>
    </location>
</feature>
<evidence type="ECO:0000313" key="3">
    <source>
        <dbReference type="Proteomes" id="UP000722485"/>
    </source>
</evidence>
<dbReference type="InterPro" id="IPR036388">
    <property type="entry name" value="WH-like_DNA-bd_sf"/>
</dbReference>
<dbReference type="Proteomes" id="UP000722485">
    <property type="component" value="Unassembled WGS sequence"/>
</dbReference>
<dbReference type="EMBL" id="JAANBB010000084">
    <property type="protein sequence ID" value="KAF7551100.1"/>
    <property type="molecule type" value="Genomic_DNA"/>
</dbReference>
<dbReference type="PANTHER" id="PTHR43712:SF16">
    <property type="entry name" value="O-METHYLTRANSFERASE ELCB"/>
    <property type="match status" value="1"/>
</dbReference>
<comment type="caution">
    <text evidence="2">The sequence shown here is derived from an EMBL/GenBank/DDBJ whole genome shotgun (WGS) entry which is preliminary data.</text>
</comment>
<dbReference type="AlphaFoldDB" id="A0A9P5H9A2"/>
<organism evidence="2 3">
    <name type="scientific">Cylindrodendrum hubeiense</name>
    <dbReference type="NCBI Taxonomy" id="595255"/>
    <lineage>
        <taxon>Eukaryota</taxon>
        <taxon>Fungi</taxon>
        <taxon>Dikarya</taxon>
        <taxon>Ascomycota</taxon>
        <taxon>Pezizomycotina</taxon>
        <taxon>Sordariomycetes</taxon>
        <taxon>Hypocreomycetidae</taxon>
        <taxon>Hypocreales</taxon>
        <taxon>Nectriaceae</taxon>
        <taxon>Cylindrodendrum</taxon>
    </lineage>
</organism>
<dbReference type="GO" id="GO:0008171">
    <property type="term" value="F:O-methyltransferase activity"/>
    <property type="evidence" value="ECO:0007669"/>
    <property type="project" value="InterPro"/>
</dbReference>
<dbReference type="SUPFAM" id="SSF53335">
    <property type="entry name" value="S-adenosyl-L-methionine-dependent methyltransferases"/>
    <property type="match status" value="1"/>
</dbReference>
<dbReference type="Gene3D" id="3.40.50.150">
    <property type="entry name" value="Vaccinia Virus protein VP39"/>
    <property type="match status" value="2"/>
</dbReference>
<evidence type="ECO:0000259" key="1">
    <source>
        <dbReference type="Pfam" id="PF00891"/>
    </source>
</evidence>
<dbReference type="InterPro" id="IPR029063">
    <property type="entry name" value="SAM-dependent_MTases_sf"/>
</dbReference>
<gene>
    <name evidence="2" type="ORF">G7Z17_g5258</name>
</gene>